<evidence type="ECO:0000313" key="2">
    <source>
        <dbReference type="EMBL" id="TQM34495.1"/>
    </source>
</evidence>
<comment type="caution">
    <text evidence="2">The sequence shown here is derived from an EMBL/GenBank/DDBJ whole genome shotgun (WGS) entry which is preliminary data.</text>
</comment>
<name>A0A543FKY1_9MICO</name>
<dbReference type="Pfam" id="PF13692">
    <property type="entry name" value="Glyco_trans_1_4"/>
    <property type="match status" value="1"/>
</dbReference>
<dbReference type="Proteomes" id="UP000320235">
    <property type="component" value="Unassembled WGS sequence"/>
</dbReference>
<evidence type="ECO:0000313" key="3">
    <source>
        <dbReference type="Proteomes" id="UP000320235"/>
    </source>
</evidence>
<organism evidence="2 3">
    <name type="scientific">Microbacterium kyungheense</name>
    <dbReference type="NCBI Taxonomy" id="1263636"/>
    <lineage>
        <taxon>Bacteria</taxon>
        <taxon>Bacillati</taxon>
        <taxon>Actinomycetota</taxon>
        <taxon>Actinomycetes</taxon>
        <taxon>Micrococcales</taxon>
        <taxon>Microbacteriaceae</taxon>
        <taxon>Microbacterium</taxon>
    </lineage>
</organism>
<dbReference type="SUPFAM" id="SSF53756">
    <property type="entry name" value="UDP-Glycosyltransferase/glycogen phosphorylase"/>
    <property type="match status" value="1"/>
</dbReference>
<dbReference type="GO" id="GO:0009103">
    <property type="term" value="P:lipopolysaccharide biosynthetic process"/>
    <property type="evidence" value="ECO:0007669"/>
    <property type="project" value="TreeGrafter"/>
</dbReference>
<dbReference type="Gene3D" id="3.40.50.2000">
    <property type="entry name" value="Glycogen Phosphorylase B"/>
    <property type="match status" value="2"/>
</dbReference>
<dbReference type="PANTHER" id="PTHR46401:SF2">
    <property type="entry name" value="GLYCOSYLTRANSFERASE WBBK-RELATED"/>
    <property type="match status" value="1"/>
</dbReference>
<dbReference type="AlphaFoldDB" id="A0A543FKY1"/>
<sequence length="376" mass="38360">MVATLRVVLDQLVAPTEPELAEASRELARALVVGAPAGCEVEAIAPSGGAETAFDAVGGLAGVRRTALPRRELAAALQLGVGTGIGGGMIHSPSLFAPLVRHDRVHDHDQTVVTVWDLRPWELSAELPRGVAAWHKAMLKRAVKHADAVVAPTHSLAARLLEIAPGLGDRVRVIAGAAPSGFTVPMDEVGRRRELGLPEGFVLIAAGALASEGLDAGFAAIAASGVDLPLVVLDVEDGHEPAVAELASAAGIPERRLHVRGVLPVADRAAVFGGAVALVAPSRRAAFPWRVVDALALGVPVIAASSAVHDEVVFDGGVLVSGADAASLASGMGDALASALGSTAAADRLGVLAGDRGRAFSWREAADKVWALHAEL</sequence>
<reference evidence="2 3" key="1">
    <citation type="submission" date="2019-06" db="EMBL/GenBank/DDBJ databases">
        <title>Sequencing the genomes of 1000 actinobacteria strains.</title>
        <authorList>
            <person name="Klenk H.-P."/>
        </authorList>
    </citation>
    <scope>NUCLEOTIDE SEQUENCE [LARGE SCALE GENOMIC DNA]</scope>
    <source>
        <strain evidence="2 3">DSM 105492</strain>
    </source>
</reference>
<dbReference type="PANTHER" id="PTHR46401">
    <property type="entry name" value="GLYCOSYLTRANSFERASE WBBK-RELATED"/>
    <property type="match status" value="1"/>
</dbReference>
<dbReference type="OrthoDB" id="9801609at2"/>
<protein>
    <submittedName>
        <fullName evidence="2">Glycosyl transferase family 1</fullName>
    </submittedName>
</protein>
<keyword evidence="1 2" id="KW-0808">Transferase</keyword>
<evidence type="ECO:0000256" key="1">
    <source>
        <dbReference type="ARBA" id="ARBA00022679"/>
    </source>
</evidence>
<dbReference type="RefSeq" id="WP_141892956.1">
    <property type="nucleotide sequence ID" value="NZ_BAABLH010000001.1"/>
</dbReference>
<keyword evidence="3" id="KW-1185">Reference proteome</keyword>
<proteinExistence type="predicted"/>
<gene>
    <name evidence="2" type="ORF">FB391_0783</name>
</gene>
<dbReference type="EMBL" id="VFPE01000001">
    <property type="protein sequence ID" value="TQM34495.1"/>
    <property type="molecule type" value="Genomic_DNA"/>
</dbReference>
<dbReference type="GO" id="GO:0016757">
    <property type="term" value="F:glycosyltransferase activity"/>
    <property type="evidence" value="ECO:0007669"/>
    <property type="project" value="TreeGrafter"/>
</dbReference>
<accession>A0A543FKY1</accession>